<dbReference type="Pfam" id="PF21027">
    <property type="entry name" value="Sde0182_C"/>
    <property type="match status" value="1"/>
</dbReference>
<dbReference type="InterPro" id="IPR048527">
    <property type="entry name" value="Sde182_C"/>
</dbReference>
<dbReference type="EMBL" id="JAKWFO010000001">
    <property type="protein sequence ID" value="KAI9639291.1"/>
    <property type="molecule type" value="Genomic_DNA"/>
</dbReference>
<evidence type="ECO:0008006" key="5">
    <source>
        <dbReference type="Google" id="ProtNLM"/>
    </source>
</evidence>
<comment type="caution">
    <text evidence="3">The sequence shown here is derived from an EMBL/GenBank/DDBJ whole genome shotgun (WGS) entry which is preliminary data.</text>
</comment>
<gene>
    <name evidence="3" type="ORF">MKK02DRAFT_39588</name>
</gene>
<organism evidence="3 4">
    <name type="scientific">Dioszegia hungarica</name>
    <dbReference type="NCBI Taxonomy" id="4972"/>
    <lineage>
        <taxon>Eukaryota</taxon>
        <taxon>Fungi</taxon>
        <taxon>Dikarya</taxon>
        <taxon>Basidiomycota</taxon>
        <taxon>Agaricomycotina</taxon>
        <taxon>Tremellomycetes</taxon>
        <taxon>Tremellales</taxon>
        <taxon>Bulleribasidiaceae</taxon>
        <taxon>Dioszegia</taxon>
    </lineage>
</organism>
<feature type="domain" description="Cellulose-binding Sde182 C-terminal" evidence="2">
    <location>
        <begin position="356"/>
        <end position="455"/>
    </location>
</feature>
<dbReference type="AlphaFoldDB" id="A0AA38HF97"/>
<dbReference type="GeneID" id="77729876"/>
<evidence type="ECO:0000259" key="1">
    <source>
        <dbReference type="Pfam" id="PF07632"/>
    </source>
</evidence>
<accession>A0AA38HF97</accession>
<name>A0AA38HF97_9TREE</name>
<proteinExistence type="predicted"/>
<dbReference type="Gene3D" id="3.90.245.10">
    <property type="entry name" value="Ribonucleoside hydrolase-like"/>
    <property type="match status" value="1"/>
</dbReference>
<dbReference type="InterPro" id="IPR036452">
    <property type="entry name" value="Ribo_hydro-like"/>
</dbReference>
<keyword evidence="4" id="KW-1185">Reference proteome</keyword>
<evidence type="ECO:0000259" key="2">
    <source>
        <dbReference type="Pfam" id="PF21027"/>
    </source>
</evidence>
<reference evidence="3" key="1">
    <citation type="journal article" date="2022" name="G3 (Bethesda)">
        <title>High quality genome of the basidiomycete yeast Dioszegia hungarica PDD-24b-2 isolated from cloud water.</title>
        <authorList>
            <person name="Jarrige D."/>
            <person name="Haridas S."/>
            <person name="Bleykasten-Grosshans C."/>
            <person name="Joly M."/>
            <person name="Nadalig T."/>
            <person name="Sancelme M."/>
            <person name="Vuilleumier S."/>
            <person name="Grigoriev I.V."/>
            <person name="Amato P."/>
            <person name="Bringel F."/>
        </authorList>
    </citation>
    <scope>NUCLEOTIDE SEQUENCE</scope>
    <source>
        <strain evidence="3">PDD-24b-2</strain>
    </source>
</reference>
<dbReference type="InterPro" id="IPR011483">
    <property type="entry name" value="Sde182_NH-like"/>
</dbReference>
<dbReference type="Proteomes" id="UP001164286">
    <property type="component" value="Unassembled WGS sequence"/>
</dbReference>
<feature type="domain" description="Cellulose-binding Sde182 nucleoside hydrolase-like" evidence="1">
    <location>
        <begin position="6"/>
        <end position="271"/>
    </location>
</feature>
<protein>
    <recommendedName>
        <fullName evidence="5">DUF1593-domain-containing protein</fullName>
    </recommendedName>
</protein>
<dbReference type="RefSeq" id="XP_052949068.1">
    <property type="nucleotide sequence ID" value="XM_053090671.1"/>
</dbReference>
<evidence type="ECO:0000313" key="4">
    <source>
        <dbReference type="Proteomes" id="UP001164286"/>
    </source>
</evidence>
<dbReference type="GO" id="GO:0016799">
    <property type="term" value="F:hydrolase activity, hydrolyzing N-glycosyl compounds"/>
    <property type="evidence" value="ECO:0007669"/>
    <property type="project" value="InterPro"/>
</dbReference>
<dbReference type="Pfam" id="PF07632">
    <property type="entry name" value="Sde182_NH-like"/>
    <property type="match status" value="1"/>
</dbReference>
<evidence type="ECO:0000313" key="3">
    <source>
        <dbReference type="EMBL" id="KAI9639291.1"/>
    </source>
</evidence>
<dbReference type="InterPro" id="IPR013783">
    <property type="entry name" value="Ig-like_fold"/>
</dbReference>
<sequence>MTVKHRLFVLTDIENEPDDTQSLVRLLLYSNEIDIEGLVAVTSTWMRHQVCPATIRDVISGYDAVRPKLLRVYSDYPPASQLLAVVGEGVPLYGMEGVGEGHDSQGSEALIAAVDRGGESGRPLHVALWGGANCLAQSLWKVRATRTPKELEDFVGRMTVYGISDQDDAGPWIRRNFPMLPYTVSVHGENDYMGSTWIGFSGQPRNGLPGADKSLISADWIRENVQYGPLGSKYPGVIYGMEGDTPSYLNLIQNGLGDPSRPDFGGWGGRYKRIFDPEARHYHDTCDTVTASDGSTQASAGATIFRWRDAVQCDLATRMRWTVEEDMSKLELPPVVVVDGDRSTDFVTRKVKCSETIELDASDSASPSGAKLSFSWFQYKEIGSTLPVPVDVPTFDMHGTANTSKLSITMPKTTAHSPGKWRMDHENGRVYHVILAVTSEGKIPVTRYRRILLDVSP</sequence>
<dbReference type="Gene3D" id="2.60.40.10">
    <property type="entry name" value="Immunoglobulins"/>
    <property type="match status" value="1"/>
</dbReference>